<evidence type="ECO:0000259" key="13">
    <source>
        <dbReference type="SMART" id="SM00827"/>
    </source>
</evidence>
<keyword evidence="10" id="KW-0275">Fatty acid biosynthesis</keyword>
<accession>A0A9P0CSX6</accession>
<dbReference type="PANTHER" id="PTHR47170:SF2">
    <property type="entry name" value="MALONYL-COA:ACP TRANSACYLASE (MAT) DOMAIN-CONTAINING PROTEIN"/>
    <property type="match status" value="1"/>
</dbReference>
<keyword evidence="9" id="KW-0496">Mitochondrion</keyword>
<dbReference type="InterPro" id="IPR016035">
    <property type="entry name" value="Acyl_Trfase/lysoPLipase"/>
</dbReference>
<dbReference type="OrthoDB" id="541883at2759"/>
<keyword evidence="15" id="KW-1185">Reference proteome</keyword>
<evidence type="ECO:0000313" key="15">
    <source>
        <dbReference type="Proteomes" id="UP001153636"/>
    </source>
</evidence>
<feature type="domain" description="Malonyl-CoA:ACP transacylase (MAT)" evidence="13">
    <location>
        <begin position="93"/>
        <end position="395"/>
    </location>
</feature>
<dbReference type="AlphaFoldDB" id="A0A9P0CSX6"/>
<organism evidence="14 15">
    <name type="scientific">Psylliodes chrysocephalus</name>
    <dbReference type="NCBI Taxonomy" id="3402493"/>
    <lineage>
        <taxon>Eukaryota</taxon>
        <taxon>Metazoa</taxon>
        <taxon>Ecdysozoa</taxon>
        <taxon>Arthropoda</taxon>
        <taxon>Hexapoda</taxon>
        <taxon>Insecta</taxon>
        <taxon>Pterygota</taxon>
        <taxon>Neoptera</taxon>
        <taxon>Endopterygota</taxon>
        <taxon>Coleoptera</taxon>
        <taxon>Polyphaga</taxon>
        <taxon>Cucujiformia</taxon>
        <taxon>Chrysomeloidea</taxon>
        <taxon>Chrysomelidae</taxon>
        <taxon>Galerucinae</taxon>
        <taxon>Alticini</taxon>
        <taxon>Psylliodes</taxon>
    </lineage>
</organism>
<gene>
    <name evidence="14" type="ORF">PSYICH_LOCUS6266</name>
</gene>
<keyword evidence="5" id="KW-0808">Transferase</keyword>
<keyword evidence="4" id="KW-0444">Lipid biosynthesis</keyword>
<evidence type="ECO:0000256" key="12">
    <source>
        <dbReference type="ARBA" id="ARBA00077751"/>
    </source>
</evidence>
<evidence type="ECO:0000256" key="1">
    <source>
        <dbReference type="ARBA" id="ARBA00004173"/>
    </source>
</evidence>
<dbReference type="EC" id="2.3.1.39" evidence="3"/>
<dbReference type="SUPFAM" id="SSF52151">
    <property type="entry name" value="FabD/lysophospholipase-like"/>
    <property type="match status" value="1"/>
</dbReference>
<name>A0A9P0CSX6_9CUCU</name>
<reference evidence="14" key="1">
    <citation type="submission" date="2022-01" db="EMBL/GenBank/DDBJ databases">
        <authorList>
            <person name="King R."/>
        </authorList>
    </citation>
    <scope>NUCLEOTIDE SEQUENCE</scope>
</reference>
<proteinExistence type="inferred from homology"/>
<evidence type="ECO:0000256" key="8">
    <source>
        <dbReference type="ARBA" id="ARBA00023098"/>
    </source>
</evidence>
<evidence type="ECO:0000256" key="4">
    <source>
        <dbReference type="ARBA" id="ARBA00022516"/>
    </source>
</evidence>
<evidence type="ECO:0000256" key="9">
    <source>
        <dbReference type="ARBA" id="ARBA00023128"/>
    </source>
</evidence>
<evidence type="ECO:0000256" key="6">
    <source>
        <dbReference type="ARBA" id="ARBA00022832"/>
    </source>
</evidence>
<dbReference type="InterPro" id="IPR014043">
    <property type="entry name" value="Acyl_transferase_dom"/>
</dbReference>
<dbReference type="EMBL" id="OV651831">
    <property type="protein sequence ID" value="CAH1105465.1"/>
    <property type="molecule type" value="Genomic_DNA"/>
</dbReference>
<dbReference type="PANTHER" id="PTHR47170">
    <property type="entry name" value="MALONYL-COA ACP TRANSACYLASE, ACP-BINDING"/>
    <property type="match status" value="1"/>
</dbReference>
<protein>
    <recommendedName>
        <fullName evidence="3">[acyl-carrier-protein] S-malonyltransferase</fullName>
        <ecNumber evidence="3">2.3.1.39</ecNumber>
    </recommendedName>
    <alternativeName>
        <fullName evidence="12">[Acyl-carrier-protein] malonyltransferase</fullName>
    </alternativeName>
</protein>
<dbReference type="SMART" id="SM00827">
    <property type="entry name" value="PKS_AT"/>
    <property type="match status" value="1"/>
</dbReference>
<keyword evidence="6" id="KW-0276">Fatty acid metabolism</keyword>
<dbReference type="Gene3D" id="3.40.366.10">
    <property type="entry name" value="Malonyl-Coenzyme A Acyl Carrier Protein, domain 2"/>
    <property type="match status" value="1"/>
</dbReference>
<evidence type="ECO:0000313" key="14">
    <source>
        <dbReference type="EMBL" id="CAH1105465.1"/>
    </source>
</evidence>
<evidence type="ECO:0000256" key="11">
    <source>
        <dbReference type="ARBA" id="ARBA00061523"/>
    </source>
</evidence>
<keyword evidence="7" id="KW-0809">Transit peptide</keyword>
<dbReference type="FunFam" id="3.30.70.250:FF:000005">
    <property type="entry name" value="Malonyl-CoA-acyl carrier protein transacylase, mitochondrial"/>
    <property type="match status" value="1"/>
</dbReference>
<dbReference type="GO" id="GO:0006633">
    <property type="term" value="P:fatty acid biosynthetic process"/>
    <property type="evidence" value="ECO:0007669"/>
    <property type="project" value="UniProtKB-KW"/>
</dbReference>
<keyword evidence="8" id="KW-0443">Lipid metabolism</keyword>
<dbReference type="Pfam" id="PF00698">
    <property type="entry name" value="Acyl_transf_1"/>
    <property type="match status" value="1"/>
</dbReference>
<dbReference type="InterPro" id="IPR016036">
    <property type="entry name" value="Malonyl_transacylase_ACP-bd"/>
</dbReference>
<evidence type="ECO:0000256" key="10">
    <source>
        <dbReference type="ARBA" id="ARBA00023160"/>
    </source>
</evidence>
<evidence type="ECO:0000256" key="5">
    <source>
        <dbReference type="ARBA" id="ARBA00022679"/>
    </source>
</evidence>
<evidence type="ECO:0000256" key="2">
    <source>
        <dbReference type="ARBA" id="ARBA00005194"/>
    </source>
</evidence>
<comment type="subcellular location">
    <subcellularLocation>
        <location evidence="1">Mitochondrion</location>
    </subcellularLocation>
</comment>
<dbReference type="SUPFAM" id="SSF55048">
    <property type="entry name" value="Probable ACP-binding domain of malonyl-CoA ACP transacylase"/>
    <property type="match status" value="1"/>
</dbReference>
<comment type="pathway">
    <text evidence="2">Lipid metabolism; fatty acid biosynthesis.</text>
</comment>
<dbReference type="GO" id="GO:0004314">
    <property type="term" value="F:[acyl-carrier-protein] S-malonyltransferase activity"/>
    <property type="evidence" value="ECO:0007669"/>
    <property type="project" value="UniProtKB-EC"/>
</dbReference>
<comment type="similarity">
    <text evidence="11">Belongs to the type II malonyltransferase family.</text>
</comment>
<evidence type="ECO:0000256" key="3">
    <source>
        <dbReference type="ARBA" id="ARBA00013258"/>
    </source>
</evidence>
<evidence type="ECO:0000256" key="7">
    <source>
        <dbReference type="ARBA" id="ARBA00022946"/>
    </source>
</evidence>
<dbReference type="InterPro" id="IPR001227">
    <property type="entry name" value="Ac_transferase_dom_sf"/>
</dbReference>
<dbReference type="GO" id="GO:0005739">
    <property type="term" value="C:mitochondrion"/>
    <property type="evidence" value="ECO:0007669"/>
    <property type="project" value="UniProtKB-SubCell"/>
</dbReference>
<dbReference type="Proteomes" id="UP001153636">
    <property type="component" value="Chromosome 19"/>
</dbReference>
<sequence length="401" mass="45306">MIRKSTINIVKHFEVERTFIKKLFTSSSVWESKKENDSPLKKLLNDSSTFQDVSTENVQRWATLPYPQGTKIRKQGDYFRKEKQDPRDAAIILFPGQGSQYVGMAKDLLKFPMAKDLFELANYIIGYDLLKLCLEGPKNKLDQTKYAQPAIMVCSLAAIEKLKEERPNAIANCVATAGFSLGEITALVFAGAINFERGLQLVQIRGEAMQLASEAYKGGMVTVMYGPDSKLNIACVKAKEWAVDKGDPLPECKIANYLFPHCKVVAGSESALDFLEKNYKEFRLRKVKRLPVSGAFHTDLMAPAMETFKKALNKTEINDPIISVYSNLDGKIYKNAEHIRKQLPKQMIKPVKWEQLLHVVYEREPGTYFPKTFEVGPGTSLRTILKQVNSKAHEESYSIEC</sequence>
<dbReference type="InterPro" id="IPR052760">
    <property type="entry name" value="Mitochondrial_malonyltrans"/>
</dbReference>
<dbReference type="Gene3D" id="3.30.70.250">
    <property type="entry name" value="Malonyl-CoA ACP transacylase, ACP-binding"/>
    <property type="match status" value="1"/>
</dbReference>